<dbReference type="Gene3D" id="1.20.1290.10">
    <property type="entry name" value="AhpD-like"/>
    <property type="match status" value="1"/>
</dbReference>
<dbReference type="EMBL" id="AVPK01000002">
    <property type="protein sequence ID" value="KGN38501.1"/>
    <property type="molecule type" value="Genomic_DNA"/>
</dbReference>
<keyword evidence="2" id="KW-1185">Reference proteome</keyword>
<dbReference type="STRING" id="1385521.N803_07095"/>
<keyword evidence="1" id="KW-0560">Oxidoreductase</keyword>
<reference evidence="1 2" key="1">
    <citation type="submission" date="2013-08" db="EMBL/GenBank/DDBJ databases">
        <title>The genome sequence of Knoellia subterranea.</title>
        <authorList>
            <person name="Zhu W."/>
            <person name="Wang G."/>
        </authorList>
    </citation>
    <scope>NUCLEOTIDE SEQUENCE [LARGE SCALE GENOMIC DNA]</scope>
    <source>
        <strain evidence="1 2">KCTC 19937</strain>
    </source>
</reference>
<dbReference type="PANTHER" id="PTHR35446:SF2">
    <property type="entry name" value="CARBOXYMUCONOLACTONE DECARBOXYLASE-LIKE DOMAIN-CONTAINING PROTEIN"/>
    <property type="match status" value="1"/>
</dbReference>
<keyword evidence="1" id="KW-0575">Peroxidase</keyword>
<dbReference type="InterPro" id="IPR029032">
    <property type="entry name" value="AhpD-like"/>
</dbReference>
<proteinExistence type="predicted"/>
<dbReference type="AlphaFoldDB" id="A0A0A0JSD8"/>
<organism evidence="1 2">
    <name type="scientific">Knoellia subterranea KCTC 19937</name>
    <dbReference type="NCBI Taxonomy" id="1385521"/>
    <lineage>
        <taxon>Bacteria</taxon>
        <taxon>Bacillati</taxon>
        <taxon>Actinomycetota</taxon>
        <taxon>Actinomycetes</taxon>
        <taxon>Micrococcales</taxon>
        <taxon>Intrasporangiaceae</taxon>
        <taxon>Knoellia</taxon>
    </lineage>
</organism>
<dbReference type="GO" id="GO:0004601">
    <property type="term" value="F:peroxidase activity"/>
    <property type="evidence" value="ECO:0007669"/>
    <property type="project" value="UniProtKB-KW"/>
</dbReference>
<accession>A0A0A0JSD8</accession>
<name>A0A0A0JSD8_9MICO</name>
<evidence type="ECO:0000313" key="1">
    <source>
        <dbReference type="EMBL" id="KGN38501.1"/>
    </source>
</evidence>
<dbReference type="eggNOG" id="COG2128">
    <property type="taxonomic scope" value="Bacteria"/>
</dbReference>
<dbReference type="OrthoDB" id="153253at2"/>
<dbReference type="PANTHER" id="PTHR35446">
    <property type="entry name" value="SI:CH211-175M2.5"/>
    <property type="match status" value="1"/>
</dbReference>
<dbReference type="RefSeq" id="WP_035902875.1">
    <property type="nucleotide sequence ID" value="NZ_AVPK01000002.1"/>
</dbReference>
<evidence type="ECO:0000313" key="2">
    <source>
        <dbReference type="Proteomes" id="UP000030011"/>
    </source>
</evidence>
<comment type="caution">
    <text evidence="1">The sequence shown here is derived from an EMBL/GenBank/DDBJ whole genome shotgun (WGS) entry which is preliminary data.</text>
</comment>
<protein>
    <submittedName>
        <fullName evidence="1">Peroxidase</fullName>
    </submittedName>
</protein>
<gene>
    <name evidence="1" type="ORF">N803_07095</name>
</gene>
<dbReference type="Proteomes" id="UP000030011">
    <property type="component" value="Unassembled WGS sequence"/>
</dbReference>
<sequence>MFIERVDPSAADETLRTWYDGQQAMWGFLPDYAGALSHRPDAALAWGALNQTIRGSMDRRRFEIATIAAARARRSTVCTVAHSSFLRDVVGDDETLASLCEHPDGSGLDEVDRAVHEFATKVATDPASIDQGDVDRLRTLGLSDTDVTNVALAVGARLFFTAVLDALGAQADSPTAQTFPPEQLESMVVGRPVADV</sequence>
<dbReference type="SUPFAM" id="SSF69118">
    <property type="entry name" value="AhpD-like"/>
    <property type="match status" value="1"/>
</dbReference>